<feature type="chain" id="PRO_5034690304" description="AB hydrolase-1 domain-containing protein" evidence="1">
    <location>
        <begin position="19"/>
        <end position="384"/>
    </location>
</feature>
<feature type="signal peptide" evidence="1">
    <location>
        <begin position="1"/>
        <end position="18"/>
    </location>
</feature>
<dbReference type="AlphaFoldDB" id="A0A8H6CGM2"/>
<protein>
    <recommendedName>
        <fullName evidence="2">AB hydrolase-1 domain-containing protein</fullName>
    </recommendedName>
</protein>
<accession>A0A8H6CGM2</accession>
<evidence type="ECO:0000313" key="4">
    <source>
        <dbReference type="Proteomes" id="UP000593566"/>
    </source>
</evidence>
<feature type="domain" description="AB hydrolase-1" evidence="2">
    <location>
        <begin position="99"/>
        <end position="368"/>
    </location>
</feature>
<dbReference type="EMBL" id="JACCJB010000011">
    <property type="protein sequence ID" value="KAF6222834.1"/>
    <property type="molecule type" value="Genomic_DNA"/>
</dbReference>
<dbReference type="GeneID" id="59329303"/>
<dbReference type="Pfam" id="PF12697">
    <property type="entry name" value="Abhydrolase_6"/>
    <property type="match status" value="1"/>
</dbReference>
<name>A0A8H6CGM2_9LECA</name>
<dbReference type="InterPro" id="IPR029058">
    <property type="entry name" value="AB_hydrolase_fold"/>
</dbReference>
<organism evidence="3 4">
    <name type="scientific">Letharia lupina</name>
    <dbReference type="NCBI Taxonomy" id="560253"/>
    <lineage>
        <taxon>Eukaryota</taxon>
        <taxon>Fungi</taxon>
        <taxon>Dikarya</taxon>
        <taxon>Ascomycota</taxon>
        <taxon>Pezizomycotina</taxon>
        <taxon>Lecanoromycetes</taxon>
        <taxon>OSLEUM clade</taxon>
        <taxon>Lecanoromycetidae</taxon>
        <taxon>Lecanorales</taxon>
        <taxon>Lecanorineae</taxon>
        <taxon>Parmeliaceae</taxon>
        <taxon>Letharia</taxon>
    </lineage>
</organism>
<dbReference type="SUPFAM" id="SSF53474">
    <property type="entry name" value="alpha/beta-Hydrolases"/>
    <property type="match status" value="1"/>
</dbReference>
<keyword evidence="1" id="KW-0732">Signal</keyword>
<keyword evidence="4" id="KW-1185">Reference proteome</keyword>
<reference evidence="3 4" key="1">
    <citation type="journal article" date="2020" name="Genomics">
        <title>Complete, high-quality genomes from long-read metagenomic sequencing of two wolf lichen thalli reveals enigmatic genome architecture.</title>
        <authorList>
            <person name="McKenzie S.K."/>
            <person name="Walston R.F."/>
            <person name="Allen J.L."/>
        </authorList>
    </citation>
    <scope>NUCLEOTIDE SEQUENCE [LARGE SCALE GENOMIC DNA]</scope>
    <source>
        <strain evidence="3">WasteWater1</strain>
    </source>
</reference>
<comment type="caution">
    <text evidence="3">The sequence shown here is derived from an EMBL/GenBank/DDBJ whole genome shotgun (WGS) entry which is preliminary data.</text>
</comment>
<sequence>MYLPSLVASALLASSVVAKHCQNFSVPVTLCARNGAFNVPTLQDNHDATTFFANFTNPGGNFSNEVLLGYRTIDRTYDISVKFCQPDTGFGQDPTVQFLTHGIGFDKTYWDLPYNSYNYSYIDVAVDQYGFSTLSIDRLGIGNSSIADPLSIIQAPAEVSAIYELTMMLRRGSLPEVPRAFSKIVHVGHSLGSILSYNLAAMDPTASDGLILTAFSQDFAYIDATFDAWGSKLARNDQPQRFGDLPTGYLTWANASCNEKTFLYPGFFDPAMLQFSESTKEPLTTGEVLTLGGSPSTVPGFKGPVQVLVGNQDFIFCGGDCMATGDPALVGGSIPGGVTKAFPAAKAFEAYIQPNTGHAINLHYNATAAYKATQEFLIAQGLGP</sequence>
<evidence type="ECO:0000313" key="3">
    <source>
        <dbReference type="EMBL" id="KAF6222834.1"/>
    </source>
</evidence>
<evidence type="ECO:0000256" key="1">
    <source>
        <dbReference type="SAM" id="SignalP"/>
    </source>
</evidence>
<dbReference type="InterPro" id="IPR000073">
    <property type="entry name" value="AB_hydrolase_1"/>
</dbReference>
<dbReference type="RefSeq" id="XP_037152180.1">
    <property type="nucleotide sequence ID" value="XM_037291818.1"/>
</dbReference>
<gene>
    <name evidence="3" type="ORF">HO133_000885</name>
</gene>
<proteinExistence type="predicted"/>
<dbReference type="Proteomes" id="UP000593566">
    <property type="component" value="Unassembled WGS sequence"/>
</dbReference>
<dbReference type="Gene3D" id="3.40.50.1820">
    <property type="entry name" value="alpha/beta hydrolase"/>
    <property type="match status" value="1"/>
</dbReference>
<evidence type="ECO:0000259" key="2">
    <source>
        <dbReference type="Pfam" id="PF12697"/>
    </source>
</evidence>